<evidence type="ECO:0000313" key="6">
    <source>
        <dbReference type="EMBL" id="QSG05993.1"/>
    </source>
</evidence>
<comment type="function">
    <text evidence="4">Could be responsible for synthesis of pseudouridine from uracil-13 in transfer RNAs.</text>
</comment>
<protein>
    <recommendedName>
        <fullName evidence="4">Probable tRNA pseudouridine synthase D</fullName>
        <ecNumber evidence="4">5.4.99.27</ecNumber>
    </recommendedName>
    <alternativeName>
        <fullName evidence="4">tRNA pseudouridine(13) synthase</fullName>
    </alternativeName>
    <alternativeName>
        <fullName evidence="4">tRNA pseudouridylate synthase D</fullName>
    </alternativeName>
    <alternativeName>
        <fullName evidence="4">tRNA-uridine isomerase D</fullName>
    </alternativeName>
</protein>
<dbReference type="SUPFAM" id="SSF55120">
    <property type="entry name" value="Pseudouridine synthase"/>
    <property type="match status" value="1"/>
</dbReference>
<dbReference type="PROSITE" id="PS01268">
    <property type="entry name" value="UPF0024"/>
    <property type="match status" value="1"/>
</dbReference>
<evidence type="ECO:0000256" key="2">
    <source>
        <dbReference type="ARBA" id="ARBA00022694"/>
    </source>
</evidence>
<dbReference type="InterPro" id="IPR011760">
    <property type="entry name" value="PsdUridine_synth_TruD_insert"/>
</dbReference>
<dbReference type="InterPro" id="IPR042214">
    <property type="entry name" value="TruD_catalytic"/>
</dbReference>
<dbReference type="Gene3D" id="1.10.1510.30">
    <property type="match status" value="1"/>
</dbReference>
<dbReference type="PANTHER" id="PTHR13326">
    <property type="entry name" value="TRNA PSEUDOURIDINE SYNTHASE D"/>
    <property type="match status" value="1"/>
</dbReference>
<feature type="active site" description="Nucleophile" evidence="4">
    <location>
        <position position="149"/>
    </location>
</feature>
<feature type="domain" description="TRUD" evidence="5">
    <location>
        <begin position="227"/>
        <end position="462"/>
    </location>
</feature>
<keyword evidence="3 4" id="KW-0413">Isomerase</keyword>
<evidence type="ECO:0000256" key="4">
    <source>
        <dbReference type="HAMAP-Rule" id="MF_01082"/>
    </source>
</evidence>
<comment type="catalytic activity">
    <reaction evidence="4">
        <text>uridine(13) in tRNA = pseudouridine(13) in tRNA</text>
        <dbReference type="Rhea" id="RHEA:42540"/>
        <dbReference type="Rhea" id="RHEA-COMP:10105"/>
        <dbReference type="Rhea" id="RHEA-COMP:10106"/>
        <dbReference type="ChEBI" id="CHEBI:65314"/>
        <dbReference type="ChEBI" id="CHEBI:65315"/>
        <dbReference type="EC" id="5.4.99.27"/>
    </reaction>
</comment>
<dbReference type="InterPro" id="IPR020103">
    <property type="entry name" value="PsdUridine_synth_cat_dom_sf"/>
</dbReference>
<evidence type="ECO:0000256" key="3">
    <source>
        <dbReference type="ARBA" id="ARBA00023235"/>
    </source>
</evidence>
<gene>
    <name evidence="4 6" type="primary">truD</name>
    <name evidence="6" type="ORF">HSR121_1656</name>
</gene>
<dbReference type="NCBIfam" id="NF002158">
    <property type="entry name" value="PRK00984.2-3"/>
    <property type="match status" value="1"/>
</dbReference>
<sequence length="501" mass="55668">MDRSTDCDHIASFHPREHKTRTRHIATVLCLFYIHRADGGGDDRALALPLQGSGDAMREAHPLEAAVGIDYYVSDAAGIGGRLRESPEHFRVEEIETVDPEPPSADPGAYPHVLLRATLREWDTNDFAGALSDRLGISRERIDWAGTKDKYAVTTQLFTVRKGDPDALATVDLPETDIEILGRSGRGLQFGDLAGNRFEITVTGADQTDTIESITDDLRSFGGDRVGVPNVFGQQRFGSRRAITHEVGLAIVRREWEQAVRTYVGNPSERERERTRTARATVEDCWERREWQRALEAMPAYLGYERAMLQRLVELDGDEPADFRSALTALPSNLQRLLVNAAQSYAFNRICSERLRRGLPFDEPVEGDVICFADSDASPDLELPDTDRTQLVTERRVGTARRHVERGRAFVTAPLVGTDTEFGAGEPAEIARDVLDDLELEPADFDLPGEFESSGTRRAILVRTDLEVSGDPPTFSFALPKGSYATVLLREYMKAPPDDLA</sequence>
<dbReference type="PANTHER" id="PTHR13326:SF21">
    <property type="entry name" value="PSEUDOURIDYLATE SYNTHASE PUS7L"/>
    <property type="match status" value="1"/>
</dbReference>
<dbReference type="GO" id="GO:0160150">
    <property type="term" value="F:tRNA pseudouridine(13) synthase activity"/>
    <property type="evidence" value="ECO:0007669"/>
    <property type="project" value="UniProtKB-EC"/>
</dbReference>
<name>A0A897N3Y9_9EURY</name>
<evidence type="ECO:0000259" key="5">
    <source>
        <dbReference type="PROSITE" id="PS50984"/>
    </source>
</evidence>
<dbReference type="AlphaFoldDB" id="A0A897N3Y9"/>
<dbReference type="EMBL" id="CP064787">
    <property type="protein sequence ID" value="QSG05993.1"/>
    <property type="molecule type" value="Genomic_DNA"/>
</dbReference>
<dbReference type="HAMAP" id="MF_01082">
    <property type="entry name" value="TruD"/>
    <property type="match status" value="1"/>
</dbReference>
<dbReference type="Gene3D" id="3.30.70.3160">
    <property type="match status" value="1"/>
</dbReference>
<dbReference type="GO" id="GO:0031119">
    <property type="term" value="P:tRNA pseudouridine synthesis"/>
    <property type="evidence" value="ECO:0007669"/>
    <property type="project" value="UniProtKB-UniRule"/>
</dbReference>
<keyword evidence="2 4" id="KW-0819">tRNA processing</keyword>
<dbReference type="Gene3D" id="3.30.2350.20">
    <property type="entry name" value="TruD, catalytic domain"/>
    <property type="match status" value="1"/>
</dbReference>
<accession>A0A897N3Y9</accession>
<dbReference type="Proteomes" id="UP000663525">
    <property type="component" value="Chromosome"/>
</dbReference>
<dbReference type="NCBIfam" id="TIGR00094">
    <property type="entry name" value="tRNA_TruD_broad"/>
    <property type="match status" value="1"/>
</dbReference>
<dbReference type="PROSITE" id="PS50984">
    <property type="entry name" value="TRUD"/>
    <property type="match status" value="1"/>
</dbReference>
<dbReference type="Pfam" id="PF01142">
    <property type="entry name" value="TruD"/>
    <property type="match status" value="1"/>
</dbReference>
<dbReference type="GO" id="GO:0003723">
    <property type="term" value="F:RNA binding"/>
    <property type="evidence" value="ECO:0007669"/>
    <property type="project" value="InterPro"/>
</dbReference>
<dbReference type="InterPro" id="IPR020119">
    <property type="entry name" value="PsdUridine_synth_TruD_CS"/>
</dbReference>
<dbReference type="EC" id="5.4.99.27" evidence="4"/>
<dbReference type="InterPro" id="IPR001656">
    <property type="entry name" value="PsdUridine_synth_TruD"/>
</dbReference>
<evidence type="ECO:0000256" key="1">
    <source>
        <dbReference type="ARBA" id="ARBA00007953"/>
    </source>
</evidence>
<comment type="similarity">
    <text evidence="1 4">Belongs to the pseudouridine synthase TruD family.</text>
</comment>
<evidence type="ECO:0000313" key="7">
    <source>
        <dbReference type="Proteomes" id="UP000663525"/>
    </source>
</evidence>
<organism evidence="6 7">
    <name type="scientific">Halapricum desulfuricans</name>
    <dbReference type="NCBI Taxonomy" id="2841257"/>
    <lineage>
        <taxon>Archaea</taxon>
        <taxon>Methanobacteriati</taxon>
        <taxon>Methanobacteriota</taxon>
        <taxon>Stenosarchaea group</taxon>
        <taxon>Halobacteria</taxon>
        <taxon>Halobacteriales</taxon>
        <taxon>Haloarculaceae</taxon>
        <taxon>Halapricum</taxon>
    </lineage>
</organism>
<reference evidence="6" key="1">
    <citation type="submission" date="2020-11" db="EMBL/GenBank/DDBJ databases">
        <title>Carbohydrate-dependent, anaerobic sulfur respiration: A novel catabolism in halophilic archaea.</title>
        <authorList>
            <person name="Sorokin D.Y."/>
            <person name="Messina E."/>
            <person name="Smedile F."/>
            <person name="La Cono V."/>
            <person name="Hallsworth J.E."/>
            <person name="Yakimov M.M."/>
        </authorList>
    </citation>
    <scope>NUCLEOTIDE SEQUENCE</scope>
    <source>
        <strain evidence="6">HSR12-1</strain>
    </source>
</reference>
<proteinExistence type="inferred from homology"/>